<dbReference type="PANTHER" id="PTHR30313:SF2">
    <property type="entry name" value="DNA PRIMASE"/>
    <property type="match status" value="1"/>
</dbReference>
<dbReference type="HAMAP" id="MF_00974">
    <property type="entry name" value="DNA_primase_DnaG"/>
    <property type="match status" value="1"/>
</dbReference>
<evidence type="ECO:0000256" key="4">
    <source>
        <dbReference type="ARBA" id="ARBA00022695"/>
    </source>
</evidence>
<comment type="cofactor">
    <cofactor evidence="12 13 14">
        <name>Zn(2+)</name>
        <dbReference type="ChEBI" id="CHEBI:29105"/>
    </cofactor>
    <text evidence="12 13 14">Binds 1 zinc ion per monomer.</text>
</comment>
<evidence type="ECO:0000256" key="8">
    <source>
        <dbReference type="ARBA" id="ARBA00022833"/>
    </source>
</evidence>
<evidence type="ECO:0000256" key="14">
    <source>
        <dbReference type="PIRSR" id="PIRSR002811-1"/>
    </source>
</evidence>
<dbReference type="Pfam" id="PF10410">
    <property type="entry name" value="DnaB_bind"/>
    <property type="match status" value="1"/>
</dbReference>
<dbReference type="Gene3D" id="3.40.1360.10">
    <property type="match status" value="1"/>
</dbReference>
<evidence type="ECO:0000256" key="12">
    <source>
        <dbReference type="HAMAP-Rule" id="MF_00974"/>
    </source>
</evidence>
<dbReference type="InterPro" id="IPR050219">
    <property type="entry name" value="DnaG_primase"/>
</dbReference>
<dbReference type="InterPro" id="IPR037068">
    <property type="entry name" value="DNA_primase_core_N_sf"/>
</dbReference>
<dbReference type="RefSeq" id="WP_197554968.1">
    <property type="nucleotide sequence ID" value="NZ_CP063212.1"/>
</dbReference>
<evidence type="ECO:0000256" key="6">
    <source>
        <dbReference type="ARBA" id="ARBA00022723"/>
    </source>
</evidence>
<feature type="zinc finger region" description="CHC2-type" evidence="12 14">
    <location>
        <begin position="41"/>
        <end position="65"/>
    </location>
</feature>
<comment type="function">
    <text evidence="12 13">RNA polymerase that catalyzes the synthesis of short RNA molecules used as primers for DNA polymerase during DNA replication.</text>
</comment>
<keyword evidence="10 12" id="KW-0238">DNA-binding</keyword>
<evidence type="ECO:0000256" key="13">
    <source>
        <dbReference type="PIRNR" id="PIRNR002811"/>
    </source>
</evidence>
<keyword evidence="1 12" id="KW-0240">DNA-directed RNA polymerase</keyword>
<dbReference type="EC" id="2.7.7.101" evidence="12"/>
<dbReference type="FunFam" id="3.90.980.10:FF:000001">
    <property type="entry name" value="DNA primase"/>
    <property type="match status" value="1"/>
</dbReference>
<evidence type="ECO:0000313" key="16">
    <source>
        <dbReference type="EMBL" id="QOR48457.1"/>
    </source>
</evidence>
<feature type="domain" description="Toprim" evidence="15">
    <location>
        <begin position="262"/>
        <end position="362"/>
    </location>
</feature>
<dbReference type="InterPro" id="IPR013173">
    <property type="entry name" value="DNA_primase_DnaG_DnaB-bd_dom"/>
</dbReference>
<keyword evidence="7 12" id="KW-0863">Zinc-finger</keyword>
<reference evidence="16 17" key="1">
    <citation type="submission" date="2020-10" db="EMBL/GenBank/DDBJ databases">
        <title>Trueperella pecoris sp. nov. isolated from bovine and porcine specimens.</title>
        <authorList>
            <person name="Schoenecker L."/>
            <person name="Schnydrig P."/>
            <person name="Brodard I."/>
            <person name="Thomann A."/>
            <person name="Hemphill A."/>
            <person name="Rodriguez-Campos S."/>
            <person name="Perreten V."/>
            <person name="Jores J."/>
            <person name="Kittl S."/>
        </authorList>
    </citation>
    <scope>NUCLEOTIDE SEQUENCE [LARGE SCALE GENOMIC DNA]</scope>
    <source>
        <strain evidence="16 17">19OD0592</strain>
    </source>
</reference>
<dbReference type="InterPro" id="IPR006171">
    <property type="entry name" value="TOPRIM_dom"/>
</dbReference>
<dbReference type="SUPFAM" id="SSF56731">
    <property type="entry name" value="DNA primase core"/>
    <property type="match status" value="1"/>
</dbReference>
<dbReference type="Gene3D" id="3.90.980.10">
    <property type="entry name" value="DNA primase, catalytic core, N-terminal domain"/>
    <property type="match status" value="1"/>
</dbReference>
<dbReference type="GO" id="GO:0000428">
    <property type="term" value="C:DNA-directed RNA polymerase complex"/>
    <property type="evidence" value="ECO:0007669"/>
    <property type="project" value="UniProtKB-KW"/>
</dbReference>
<dbReference type="InterPro" id="IPR030846">
    <property type="entry name" value="DnaG_bac"/>
</dbReference>
<dbReference type="GO" id="GO:0006269">
    <property type="term" value="P:DNA replication, synthesis of primer"/>
    <property type="evidence" value="ECO:0007669"/>
    <property type="project" value="UniProtKB-UniRule"/>
</dbReference>
<dbReference type="FunFam" id="3.90.580.10:FF:000001">
    <property type="entry name" value="DNA primase"/>
    <property type="match status" value="1"/>
</dbReference>
<gene>
    <name evidence="12" type="primary">dnaG</name>
    <name evidence="16" type="ORF">INS90_04105</name>
</gene>
<dbReference type="CDD" id="cd03364">
    <property type="entry name" value="TOPRIM_DnaG_primases"/>
    <property type="match status" value="1"/>
</dbReference>
<protein>
    <recommendedName>
        <fullName evidence="12 13">DNA primase</fullName>
        <ecNumber evidence="12">2.7.7.101</ecNumber>
    </recommendedName>
</protein>
<dbReference type="PANTHER" id="PTHR30313">
    <property type="entry name" value="DNA PRIMASE"/>
    <property type="match status" value="1"/>
</dbReference>
<keyword evidence="9" id="KW-0460">Magnesium</keyword>
<comment type="subunit">
    <text evidence="12">Monomer. Interacts with DnaB.</text>
</comment>
<proteinExistence type="inferred from homology"/>
<accession>A0A7M1R4M1</accession>
<dbReference type="Pfam" id="PF01807">
    <property type="entry name" value="Zn_ribbon_DnaG"/>
    <property type="match status" value="1"/>
</dbReference>
<organism evidence="16 17">
    <name type="scientific">Trueperella pecoris</name>
    <dbReference type="NCBI Taxonomy" id="2733571"/>
    <lineage>
        <taxon>Bacteria</taxon>
        <taxon>Bacillati</taxon>
        <taxon>Actinomycetota</taxon>
        <taxon>Actinomycetes</taxon>
        <taxon>Actinomycetales</taxon>
        <taxon>Actinomycetaceae</taxon>
        <taxon>Trueperella</taxon>
    </lineage>
</organism>
<keyword evidence="8 12" id="KW-0862">Zinc</keyword>
<dbReference type="GO" id="GO:0005737">
    <property type="term" value="C:cytoplasm"/>
    <property type="evidence" value="ECO:0007669"/>
    <property type="project" value="TreeGrafter"/>
</dbReference>
<evidence type="ECO:0000256" key="1">
    <source>
        <dbReference type="ARBA" id="ARBA00022478"/>
    </source>
</evidence>
<dbReference type="InterPro" id="IPR034151">
    <property type="entry name" value="TOPRIM_DnaG_bac"/>
</dbReference>
<evidence type="ECO:0000256" key="9">
    <source>
        <dbReference type="ARBA" id="ARBA00022842"/>
    </source>
</evidence>
<dbReference type="SMART" id="SM00493">
    <property type="entry name" value="TOPRIM"/>
    <property type="match status" value="1"/>
</dbReference>
<dbReference type="PIRSF" id="PIRSF002811">
    <property type="entry name" value="DnaG"/>
    <property type="match status" value="1"/>
</dbReference>
<dbReference type="Pfam" id="PF13662">
    <property type="entry name" value="Toprim_4"/>
    <property type="match status" value="1"/>
</dbReference>
<dbReference type="SMART" id="SM00400">
    <property type="entry name" value="ZnF_CHCC"/>
    <property type="match status" value="1"/>
</dbReference>
<dbReference type="GO" id="GO:0003677">
    <property type="term" value="F:DNA binding"/>
    <property type="evidence" value="ECO:0007669"/>
    <property type="project" value="UniProtKB-KW"/>
</dbReference>
<evidence type="ECO:0000256" key="11">
    <source>
        <dbReference type="ARBA" id="ARBA00023163"/>
    </source>
</evidence>
<dbReference type="InterPro" id="IPR013264">
    <property type="entry name" value="DNAG_N"/>
</dbReference>
<dbReference type="GO" id="GO:1990077">
    <property type="term" value="C:primosome complex"/>
    <property type="evidence" value="ECO:0007669"/>
    <property type="project" value="UniProtKB-KW"/>
</dbReference>
<keyword evidence="2 12" id="KW-0639">Primosome</keyword>
<dbReference type="InterPro" id="IPR006295">
    <property type="entry name" value="DNA_primase_DnaG"/>
</dbReference>
<evidence type="ECO:0000313" key="17">
    <source>
        <dbReference type="Proteomes" id="UP000594961"/>
    </source>
</evidence>
<evidence type="ECO:0000256" key="10">
    <source>
        <dbReference type="ARBA" id="ARBA00023125"/>
    </source>
</evidence>
<evidence type="ECO:0000256" key="2">
    <source>
        <dbReference type="ARBA" id="ARBA00022515"/>
    </source>
</evidence>
<dbReference type="NCBIfam" id="TIGR01391">
    <property type="entry name" value="dnaG"/>
    <property type="match status" value="1"/>
</dbReference>
<dbReference type="Gene3D" id="3.90.580.10">
    <property type="entry name" value="Zinc finger, CHC2-type domain"/>
    <property type="match status" value="1"/>
</dbReference>
<evidence type="ECO:0000256" key="3">
    <source>
        <dbReference type="ARBA" id="ARBA00022679"/>
    </source>
</evidence>
<dbReference type="Pfam" id="PF08278">
    <property type="entry name" value="DnaG_DnaB_bind"/>
    <property type="match status" value="1"/>
</dbReference>
<sequence>MAGLIKRQSIDEVRDRARIEDVVSQYVTLKTAGVGSLKGLCPFHDEKTPSFNVRPHVGRWHCFGCGEGGDAISFVERIEHISFVEAVEHLAEKFGVNLMYEEGAKAPDRGPRDVSRSRLVDAHRVAEEFYVKQLHTPEGESARKLLEERGFDAAAIAHFRVGYSPNSWDALLSELRRNGFTEKEISASGLVTAGTRGHYDRFRNRVMWPIRSITGDPIGFGARKLGDEEGPKYLNTPETMIYKKSQVLYGLDLAKKDIARDRRVVVVEGYTDVMAAHLAGIPHAVATCGTAFGEDHVKIVRRLLGDSANPAAGVILSSGRAFGGEVIFTFDGDEAGQKAALRAFHEDQSFAAQTFVVVSPGGLDPCDYRLAYGDEALRKMIDGREPLFAFAIRSVLAGLALNTAEGRTAGLRMAAPIVSSIRDRVLRGEYVRELAGWLGMDERLVAQSMRTMSQLVQQLEYADGAVGSAATSPLPPRDQLKDPVERVERQALEVILQLPQLARAANAHLLPARTFTVPTHQAVHDAIRAAGGVDIFLERRAQLQQAGDPAAEQRATAWFVDQVMEQANGVVAQAVTQLAVEPLPEFKQENQWPYVRGILMSLVRQGITRQIAEVRSQMRRTAPDSPDQDTLFMRLMELENQRRAFDETDT</sequence>
<dbReference type="InterPro" id="IPR002694">
    <property type="entry name" value="Znf_CHC2"/>
</dbReference>
<keyword evidence="6 12" id="KW-0479">Metal-binding</keyword>
<dbReference type="SUPFAM" id="SSF57783">
    <property type="entry name" value="Zinc beta-ribbon"/>
    <property type="match status" value="1"/>
</dbReference>
<dbReference type="GO" id="GO:0008270">
    <property type="term" value="F:zinc ion binding"/>
    <property type="evidence" value="ECO:0007669"/>
    <property type="project" value="UniProtKB-UniRule"/>
</dbReference>
<keyword evidence="4 12" id="KW-0548">Nucleotidyltransferase</keyword>
<evidence type="ECO:0000259" key="15">
    <source>
        <dbReference type="PROSITE" id="PS50880"/>
    </source>
</evidence>
<keyword evidence="3 12" id="KW-0808">Transferase</keyword>
<dbReference type="Proteomes" id="UP000594961">
    <property type="component" value="Chromosome"/>
</dbReference>
<keyword evidence="11 12" id="KW-0804">Transcription</keyword>
<dbReference type="InterPro" id="IPR019475">
    <property type="entry name" value="DNA_primase_DnaB-bd"/>
</dbReference>
<comment type="similarity">
    <text evidence="12 13">Belongs to the DnaG primase family.</text>
</comment>
<keyword evidence="5 12" id="KW-0235">DNA replication</keyword>
<evidence type="ECO:0000256" key="5">
    <source>
        <dbReference type="ARBA" id="ARBA00022705"/>
    </source>
</evidence>
<evidence type="ECO:0000256" key="7">
    <source>
        <dbReference type="ARBA" id="ARBA00022771"/>
    </source>
</evidence>
<name>A0A7M1R4M1_9ACTO</name>
<dbReference type="PROSITE" id="PS50880">
    <property type="entry name" value="TOPRIM"/>
    <property type="match status" value="1"/>
</dbReference>
<dbReference type="Pfam" id="PF08275">
    <property type="entry name" value="DNAG_N"/>
    <property type="match status" value="1"/>
</dbReference>
<dbReference type="AlphaFoldDB" id="A0A7M1R4M1"/>
<comment type="domain">
    <text evidence="12">Contains an N-terminal zinc-binding domain, a central core domain that contains the primase activity, and a C-terminal DnaB-binding domain.</text>
</comment>
<comment type="catalytic activity">
    <reaction evidence="12">
        <text>ssDNA + n NTP = ssDNA/pppN(pN)n-1 hybrid + (n-1) diphosphate.</text>
        <dbReference type="EC" id="2.7.7.101"/>
    </reaction>
</comment>
<dbReference type="InterPro" id="IPR036977">
    <property type="entry name" value="DNA_primase_Znf_CHC2"/>
</dbReference>
<dbReference type="EMBL" id="CP063212">
    <property type="protein sequence ID" value="QOR48457.1"/>
    <property type="molecule type" value="Genomic_DNA"/>
</dbReference>
<dbReference type="GO" id="GO:0003899">
    <property type="term" value="F:DNA-directed RNA polymerase activity"/>
    <property type="evidence" value="ECO:0007669"/>
    <property type="project" value="UniProtKB-UniRule"/>
</dbReference>